<gene>
    <name evidence="2" type="primary">Tdpoz4_21</name>
    <name evidence="2" type="ORF">AVEN_14648_1</name>
</gene>
<dbReference type="PROSITE" id="PS50097">
    <property type="entry name" value="BTB"/>
    <property type="match status" value="1"/>
</dbReference>
<comment type="caution">
    <text evidence="2">The sequence shown here is derived from an EMBL/GenBank/DDBJ whole genome shotgun (WGS) entry which is preliminary data.</text>
</comment>
<reference evidence="2 3" key="1">
    <citation type="journal article" date="2019" name="Sci. Rep.">
        <title>Orb-weaving spider Araneus ventricosus genome elucidates the spidroin gene catalogue.</title>
        <authorList>
            <person name="Kono N."/>
            <person name="Nakamura H."/>
            <person name="Ohtoshi R."/>
            <person name="Moran D.A.P."/>
            <person name="Shinohara A."/>
            <person name="Yoshida Y."/>
            <person name="Fujiwara M."/>
            <person name="Mori M."/>
            <person name="Tomita M."/>
            <person name="Arakawa K."/>
        </authorList>
    </citation>
    <scope>NUCLEOTIDE SEQUENCE [LARGE SCALE GENOMIC DNA]</scope>
</reference>
<dbReference type="Gene3D" id="3.30.710.10">
    <property type="entry name" value="Potassium Channel Kv1.1, Chain A"/>
    <property type="match status" value="1"/>
</dbReference>
<dbReference type="SUPFAM" id="SSF54695">
    <property type="entry name" value="POZ domain"/>
    <property type="match status" value="1"/>
</dbReference>
<dbReference type="AlphaFoldDB" id="A0A4Y2KWX2"/>
<dbReference type="PANTHER" id="PTHR24413">
    <property type="entry name" value="SPECKLE-TYPE POZ PROTEIN"/>
    <property type="match status" value="1"/>
</dbReference>
<proteinExistence type="predicted"/>
<evidence type="ECO:0000313" key="2">
    <source>
        <dbReference type="EMBL" id="GBN06762.1"/>
    </source>
</evidence>
<dbReference type="OrthoDB" id="624345at2759"/>
<sequence length="506" mass="58359">MGAATSASDERRPHFTFIWAIENGCSLTLGTILSSPVFTVKSMENTKWRLSLHSVLPYIFMYIYREEEDDGPEEIEIDYELSLLGADGLPLIKIADTHTFLRHQNRSILRFEENHDVFFRRRAEFLPRDVLTIRCRMWKKGTETPKPDACFARTRMGTDRHCFVWAIKDFSTLPLGHKTTRQLKSTSEGAPDLTLIFCLKQCDNKIYVCIDIDRGDVTKSFHVKGEISILDAEGAVVHSEKIKRYLDKRCSYLFINFFETQKLLSGKATLLPYDVLSLRCELEVFYGSLWSGIENCAELGSMINTDVKGRPVEESVESVTDSCPFRQNIRRFFEDGIFSDVALRADAETFLVHKIILSSRSPVFKAMFTNDMKEKTSECIDVHDVDAGTLRRLLLYIYMNEVQEMQWDKTADLFRAADKYELLELKKQCSAILKWNISRSNVCCILSLADMHHDEDLRKAVLDYISKNLDIFNSKIWKIFKRENSGLAMETMERIAYSVSDSNQIN</sequence>
<dbReference type="Gene3D" id="2.60.210.10">
    <property type="entry name" value="Apoptosis, Tumor Necrosis Factor Receptor Associated Protein 2, Chain A"/>
    <property type="match status" value="2"/>
</dbReference>
<dbReference type="InterPro" id="IPR008974">
    <property type="entry name" value="TRAF-like"/>
</dbReference>
<protein>
    <submittedName>
        <fullName evidence="2">TD and POZ domain-containing protein 4</fullName>
    </submittedName>
</protein>
<evidence type="ECO:0000313" key="3">
    <source>
        <dbReference type="Proteomes" id="UP000499080"/>
    </source>
</evidence>
<dbReference type="EMBL" id="BGPR01005096">
    <property type="protein sequence ID" value="GBN06762.1"/>
    <property type="molecule type" value="Genomic_DNA"/>
</dbReference>
<dbReference type="Pfam" id="PF00651">
    <property type="entry name" value="BTB"/>
    <property type="match status" value="1"/>
</dbReference>
<dbReference type="InterPro" id="IPR011333">
    <property type="entry name" value="SKP1/BTB/POZ_sf"/>
</dbReference>
<dbReference type="CDD" id="cd18186">
    <property type="entry name" value="BTB_POZ_ZBTB_KLHL-like"/>
    <property type="match status" value="1"/>
</dbReference>
<feature type="domain" description="BTB" evidence="1">
    <location>
        <begin position="339"/>
        <end position="406"/>
    </location>
</feature>
<dbReference type="SUPFAM" id="SSF49599">
    <property type="entry name" value="TRAF domain-like"/>
    <property type="match status" value="2"/>
</dbReference>
<dbReference type="Proteomes" id="UP000499080">
    <property type="component" value="Unassembled WGS sequence"/>
</dbReference>
<dbReference type="SMART" id="SM00225">
    <property type="entry name" value="BTB"/>
    <property type="match status" value="1"/>
</dbReference>
<evidence type="ECO:0000259" key="1">
    <source>
        <dbReference type="PROSITE" id="PS50097"/>
    </source>
</evidence>
<dbReference type="Gene3D" id="1.25.40.420">
    <property type="match status" value="1"/>
</dbReference>
<name>A0A4Y2KWX2_ARAVE</name>
<organism evidence="2 3">
    <name type="scientific">Araneus ventricosus</name>
    <name type="common">Orbweaver spider</name>
    <name type="synonym">Epeira ventricosa</name>
    <dbReference type="NCBI Taxonomy" id="182803"/>
    <lineage>
        <taxon>Eukaryota</taxon>
        <taxon>Metazoa</taxon>
        <taxon>Ecdysozoa</taxon>
        <taxon>Arthropoda</taxon>
        <taxon>Chelicerata</taxon>
        <taxon>Arachnida</taxon>
        <taxon>Araneae</taxon>
        <taxon>Araneomorphae</taxon>
        <taxon>Entelegynae</taxon>
        <taxon>Araneoidea</taxon>
        <taxon>Araneidae</taxon>
        <taxon>Araneus</taxon>
    </lineage>
</organism>
<dbReference type="InterPro" id="IPR000210">
    <property type="entry name" value="BTB/POZ_dom"/>
</dbReference>
<keyword evidence="3" id="KW-1185">Reference proteome</keyword>
<accession>A0A4Y2KWX2</accession>